<dbReference type="Proteomes" id="UP000821853">
    <property type="component" value="Chromosome 10"/>
</dbReference>
<protein>
    <recommendedName>
        <fullName evidence="3">Tick transposon</fullName>
    </recommendedName>
</protein>
<evidence type="ECO:0008006" key="3">
    <source>
        <dbReference type="Google" id="ProtNLM"/>
    </source>
</evidence>
<dbReference type="VEuPathDB" id="VectorBase:HLOH_052242"/>
<sequence length="231" mass="25787">MRRYTNCDCGSSVDEAKKKKYSPHNVLLHFVDDSHDGGSLTHARFRDVRAKFWGRQRLGCRLSQMDVAFARAVLPARSPARRACFMASRLVEARQTMSALSREGGEGSSETLQCTVSSTLPVLVYSILSRQQRSTLSTTLARLQSIRSIQTNTFPHLSRLHKLYPTQYSKLCPKCNQVATLYHTAAGCHKIHKHPLTEEQWCEALSSADYDKQCRTIARAATGALEAGALD</sequence>
<proteinExistence type="predicted"/>
<evidence type="ECO:0000313" key="2">
    <source>
        <dbReference type="Proteomes" id="UP000821853"/>
    </source>
</evidence>
<comment type="caution">
    <text evidence="1">The sequence shown here is derived from an EMBL/GenBank/DDBJ whole genome shotgun (WGS) entry which is preliminary data.</text>
</comment>
<keyword evidence="2" id="KW-1185">Reference proteome</keyword>
<dbReference type="AlphaFoldDB" id="A0A9J6FMJ7"/>
<evidence type="ECO:0000313" key="1">
    <source>
        <dbReference type="EMBL" id="KAH9364083.1"/>
    </source>
</evidence>
<accession>A0A9J6FMJ7</accession>
<gene>
    <name evidence="1" type="ORF">HPB48_012981</name>
</gene>
<reference evidence="1 2" key="1">
    <citation type="journal article" date="2020" name="Cell">
        <title>Large-Scale Comparative Analyses of Tick Genomes Elucidate Their Genetic Diversity and Vector Capacities.</title>
        <authorList>
            <consortium name="Tick Genome and Microbiome Consortium (TIGMIC)"/>
            <person name="Jia N."/>
            <person name="Wang J."/>
            <person name="Shi W."/>
            <person name="Du L."/>
            <person name="Sun Y."/>
            <person name="Zhan W."/>
            <person name="Jiang J.F."/>
            <person name="Wang Q."/>
            <person name="Zhang B."/>
            <person name="Ji P."/>
            <person name="Bell-Sakyi L."/>
            <person name="Cui X.M."/>
            <person name="Yuan T.T."/>
            <person name="Jiang B.G."/>
            <person name="Yang W.F."/>
            <person name="Lam T.T."/>
            <person name="Chang Q.C."/>
            <person name="Ding S.J."/>
            <person name="Wang X.J."/>
            <person name="Zhu J.G."/>
            <person name="Ruan X.D."/>
            <person name="Zhao L."/>
            <person name="Wei J.T."/>
            <person name="Ye R.Z."/>
            <person name="Que T.C."/>
            <person name="Du C.H."/>
            <person name="Zhou Y.H."/>
            <person name="Cheng J.X."/>
            <person name="Dai P.F."/>
            <person name="Guo W.B."/>
            <person name="Han X.H."/>
            <person name="Huang E.J."/>
            <person name="Li L.F."/>
            <person name="Wei W."/>
            <person name="Gao Y.C."/>
            <person name="Liu J.Z."/>
            <person name="Shao H.Z."/>
            <person name="Wang X."/>
            <person name="Wang C.C."/>
            <person name="Yang T.C."/>
            <person name="Huo Q.B."/>
            <person name="Li W."/>
            <person name="Chen H.Y."/>
            <person name="Chen S.E."/>
            <person name="Zhou L.G."/>
            <person name="Ni X.B."/>
            <person name="Tian J.H."/>
            <person name="Sheng Y."/>
            <person name="Liu T."/>
            <person name="Pan Y.S."/>
            <person name="Xia L.Y."/>
            <person name="Li J."/>
            <person name="Zhao F."/>
            <person name="Cao W.C."/>
        </authorList>
    </citation>
    <scope>NUCLEOTIDE SEQUENCE [LARGE SCALE GENOMIC DNA]</scope>
    <source>
        <strain evidence="1">HaeL-2018</strain>
    </source>
</reference>
<dbReference type="EMBL" id="JABSTR010000002">
    <property type="protein sequence ID" value="KAH9364083.1"/>
    <property type="molecule type" value="Genomic_DNA"/>
</dbReference>
<organism evidence="1 2">
    <name type="scientific">Haemaphysalis longicornis</name>
    <name type="common">Bush tick</name>
    <dbReference type="NCBI Taxonomy" id="44386"/>
    <lineage>
        <taxon>Eukaryota</taxon>
        <taxon>Metazoa</taxon>
        <taxon>Ecdysozoa</taxon>
        <taxon>Arthropoda</taxon>
        <taxon>Chelicerata</taxon>
        <taxon>Arachnida</taxon>
        <taxon>Acari</taxon>
        <taxon>Parasitiformes</taxon>
        <taxon>Ixodida</taxon>
        <taxon>Ixodoidea</taxon>
        <taxon>Ixodidae</taxon>
        <taxon>Haemaphysalinae</taxon>
        <taxon>Haemaphysalis</taxon>
    </lineage>
</organism>
<name>A0A9J6FMJ7_HAELO</name>